<dbReference type="GO" id="GO:0098826">
    <property type="term" value="C:endoplasmic reticulum tubular network membrane"/>
    <property type="evidence" value="ECO:0007669"/>
    <property type="project" value="UniProtKB-UniRule"/>
</dbReference>
<keyword evidence="2" id="KW-0812">Transmembrane</keyword>
<feature type="region of interest" description="Disordered" evidence="4">
    <location>
        <begin position="287"/>
        <end position="359"/>
    </location>
</feature>
<dbReference type="Pfam" id="PF10058">
    <property type="entry name" value="Zn_ribbon_10"/>
    <property type="match status" value="1"/>
</dbReference>
<feature type="transmembrane region" description="Helical" evidence="2">
    <location>
        <begin position="74"/>
        <end position="99"/>
    </location>
</feature>
<dbReference type="PANTHER" id="PTHR22166:SF12">
    <property type="entry name" value="ENDOPLASMIC RETICULUM JUNCTION FORMATION PROTEIN LUNAPARK"/>
    <property type="match status" value="1"/>
</dbReference>
<dbReference type="OrthoDB" id="3169036at2759"/>
<dbReference type="STRING" id="195883.A0A482X5A5"/>
<evidence type="ECO:0000256" key="3">
    <source>
        <dbReference type="SAM" id="Coils"/>
    </source>
</evidence>
<dbReference type="GO" id="GO:1903373">
    <property type="term" value="P:positive regulation of endoplasmic reticulum tubular network organization"/>
    <property type="evidence" value="ECO:0007669"/>
    <property type="project" value="UniProtKB-UniRule"/>
</dbReference>
<comment type="caution">
    <text evidence="6">The sequence shown here is derived from an EMBL/GenBank/DDBJ whole genome shotgun (WGS) entry which is preliminary data.</text>
</comment>
<keyword evidence="2" id="KW-0863">Zinc-finger</keyword>
<name>A0A482X5A5_LAOST</name>
<keyword evidence="2" id="KW-0479">Metal-binding</keyword>
<keyword evidence="2" id="KW-0472">Membrane</keyword>
<keyword evidence="3" id="KW-0175">Coiled coil</keyword>
<gene>
    <name evidence="6" type="ORF">LSTR_LSTR013209</name>
</gene>
<feature type="compositionally biased region" description="Basic and acidic residues" evidence="4">
    <location>
        <begin position="333"/>
        <end position="359"/>
    </location>
</feature>
<dbReference type="GO" id="GO:0008270">
    <property type="term" value="F:zinc ion binding"/>
    <property type="evidence" value="ECO:0007669"/>
    <property type="project" value="UniProtKB-KW"/>
</dbReference>
<feature type="transmembrane region" description="Helical" evidence="2">
    <location>
        <begin position="46"/>
        <end position="68"/>
    </location>
</feature>
<dbReference type="EMBL" id="QKKF02017416">
    <property type="protein sequence ID" value="RZF40954.1"/>
    <property type="molecule type" value="Genomic_DNA"/>
</dbReference>
<dbReference type="PANTHER" id="PTHR22166">
    <property type="entry name" value="ENDOPLASMIC RETICULUM JUNCTION FORMATION PROTEIN LUNAPARK"/>
    <property type="match status" value="1"/>
</dbReference>
<evidence type="ECO:0000313" key="7">
    <source>
        <dbReference type="Proteomes" id="UP000291343"/>
    </source>
</evidence>
<comment type="domain">
    <text evidence="2">The C4-type zinc finger motif is necessary both for its ER three-way tubular junction localization and formation.</text>
</comment>
<evidence type="ECO:0000259" key="5">
    <source>
        <dbReference type="Pfam" id="PF10058"/>
    </source>
</evidence>
<keyword evidence="7" id="KW-1185">Reference proteome</keyword>
<feature type="compositionally biased region" description="Basic and acidic residues" evidence="4">
    <location>
        <begin position="290"/>
        <end position="302"/>
    </location>
</feature>
<dbReference type="GO" id="GO:0071788">
    <property type="term" value="P:endoplasmic reticulum tubular network maintenance"/>
    <property type="evidence" value="ECO:0007669"/>
    <property type="project" value="UniProtKB-UniRule"/>
</dbReference>
<dbReference type="FunCoup" id="A0A482X5A5">
    <property type="interactions" value="1695"/>
</dbReference>
<dbReference type="InParanoid" id="A0A482X5A5"/>
<reference evidence="6 7" key="1">
    <citation type="journal article" date="2017" name="Gigascience">
        <title>Genome sequence of the small brown planthopper, Laodelphax striatellus.</title>
        <authorList>
            <person name="Zhu J."/>
            <person name="Jiang F."/>
            <person name="Wang X."/>
            <person name="Yang P."/>
            <person name="Bao Y."/>
            <person name="Zhao W."/>
            <person name="Wang W."/>
            <person name="Lu H."/>
            <person name="Wang Q."/>
            <person name="Cui N."/>
            <person name="Li J."/>
            <person name="Chen X."/>
            <person name="Luo L."/>
            <person name="Yu J."/>
            <person name="Kang L."/>
            <person name="Cui F."/>
        </authorList>
    </citation>
    <scope>NUCLEOTIDE SEQUENCE [LARGE SCALE GENOMIC DNA]</scope>
    <source>
        <strain evidence="6">Lst14</strain>
    </source>
</reference>
<dbReference type="AlphaFoldDB" id="A0A482X5A5"/>
<dbReference type="InterPro" id="IPR040115">
    <property type="entry name" value="Lnp"/>
</dbReference>
<protein>
    <recommendedName>
        <fullName evidence="2">Endoplasmic reticulum junction formation protein lunapark</fullName>
    </recommendedName>
</protein>
<accession>A0A482X5A5</accession>
<organism evidence="6 7">
    <name type="scientific">Laodelphax striatellus</name>
    <name type="common">Small brown planthopper</name>
    <name type="synonym">Delphax striatella</name>
    <dbReference type="NCBI Taxonomy" id="195883"/>
    <lineage>
        <taxon>Eukaryota</taxon>
        <taxon>Metazoa</taxon>
        <taxon>Ecdysozoa</taxon>
        <taxon>Arthropoda</taxon>
        <taxon>Hexapoda</taxon>
        <taxon>Insecta</taxon>
        <taxon>Pterygota</taxon>
        <taxon>Neoptera</taxon>
        <taxon>Paraneoptera</taxon>
        <taxon>Hemiptera</taxon>
        <taxon>Auchenorrhyncha</taxon>
        <taxon>Fulgoroidea</taxon>
        <taxon>Delphacidae</taxon>
        <taxon>Criomorphinae</taxon>
        <taxon>Laodelphax</taxon>
    </lineage>
</organism>
<evidence type="ECO:0000256" key="1">
    <source>
        <dbReference type="ARBA" id="ARBA00009940"/>
    </source>
</evidence>
<feature type="domain" description="Lunapark zinc ribbon" evidence="5">
    <location>
        <begin position="229"/>
        <end position="278"/>
    </location>
</feature>
<proteinExistence type="inferred from homology"/>
<keyword evidence="2" id="KW-0256">Endoplasmic reticulum</keyword>
<keyword evidence="2" id="KW-0862">Zinc</keyword>
<feature type="compositionally biased region" description="Acidic residues" evidence="4">
    <location>
        <begin position="303"/>
        <end position="313"/>
    </location>
</feature>
<evidence type="ECO:0000313" key="6">
    <source>
        <dbReference type="EMBL" id="RZF40954.1"/>
    </source>
</evidence>
<comment type="similarity">
    <text evidence="1 2">Belongs to the lunapark family.</text>
</comment>
<dbReference type="InterPro" id="IPR019273">
    <property type="entry name" value="Lunapark_Znf"/>
</dbReference>
<keyword evidence="2" id="KW-1133">Transmembrane helix</keyword>
<evidence type="ECO:0000256" key="2">
    <source>
        <dbReference type="RuleBase" id="RU367073"/>
    </source>
</evidence>
<evidence type="ECO:0000256" key="4">
    <source>
        <dbReference type="SAM" id="MobiDB-lite"/>
    </source>
</evidence>
<sequence length="359" mass="40990">MGLIFSRFRRKKTCMEELELIEEQIIKIEKTRQVTEEEQKRVIGKLFIYSVGAYILALALFYFFFFPATVRARLFYIVPLIIFPVIVFLLKKLISWFYIRRMVRQRDLLLQLKSDKRQLLDTVMEKETYKVARVILEKFAPDQLRTSKLSTPVVEGSIVPVKKDMVPIKNSNKVVSLQNKSASADTGSELRYRTPTVGSRSIQQIGFENLGPVMGSRPRPVLPRDPGLIERLVDSLVGDGPSQRYALICSSCHSHNGMALREEFPFLSYRCCYCSFYNRAKQQRTVPPKLLDKESSEKKAEEESAASESDDTSGSDFENIKPDSQDLENESGLESKSDPPETDPSKEEGNDTSKTDENN</sequence>
<dbReference type="Proteomes" id="UP000291343">
    <property type="component" value="Unassembled WGS sequence"/>
</dbReference>
<feature type="coiled-coil region" evidence="3">
    <location>
        <begin position="11"/>
        <end position="38"/>
    </location>
</feature>
<comment type="subcellular location">
    <subcellularLocation>
        <location evidence="2">Endoplasmic reticulum membrane</location>
        <topology evidence="2">Multi-pass membrane protein</topology>
    </subcellularLocation>
</comment>
<comment type="function">
    <text evidence="2">Plays a role in determining ER morphology.</text>
</comment>